<dbReference type="EMBL" id="FSSB01000023">
    <property type="protein sequence ID" value="SIO95981.1"/>
    <property type="molecule type" value="Genomic_DNA"/>
</dbReference>
<gene>
    <name evidence="2" type="ORF">VSP9026_03734</name>
</gene>
<protein>
    <submittedName>
        <fullName evidence="2">Uncharacterized protein</fullName>
    </submittedName>
</protein>
<keyword evidence="1" id="KW-0472">Membrane</keyword>
<evidence type="ECO:0000256" key="1">
    <source>
        <dbReference type="SAM" id="Phobius"/>
    </source>
</evidence>
<dbReference type="Proteomes" id="UP000184774">
    <property type="component" value="Unassembled WGS sequence"/>
</dbReference>
<evidence type="ECO:0000313" key="3">
    <source>
        <dbReference type="Proteomes" id="UP000184774"/>
    </source>
</evidence>
<keyword evidence="1" id="KW-0812">Transmembrane</keyword>
<feature type="transmembrane region" description="Helical" evidence="1">
    <location>
        <begin position="15"/>
        <end position="36"/>
    </location>
</feature>
<accession>A0A1N6M961</accession>
<name>A0A1N6M961_9VIBR</name>
<reference evidence="2 3" key="1">
    <citation type="submission" date="2016-12" db="EMBL/GenBank/DDBJ databases">
        <authorList>
            <person name="Song W.-J."/>
            <person name="Kurnit D.M."/>
        </authorList>
    </citation>
    <scope>NUCLEOTIDE SEQUENCE [LARGE SCALE GENOMIC DNA]</scope>
    <source>
        <strain evidence="2 3">CECT 9026</strain>
    </source>
</reference>
<dbReference type="AlphaFoldDB" id="A0A1N6M961"/>
<organism evidence="2 3">
    <name type="scientific">Vibrio spartinae</name>
    <dbReference type="NCBI Taxonomy" id="1918945"/>
    <lineage>
        <taxon>Bacteria</taxon>
        <taxon>Pseudomonadati</taxon>
        <taxon>Pseudomonadota</taxon>
        <taxon>Gammaproteobacteria</taxon>
        <taxon>Vibrionales</taxon>
        <taxon>Vibrionaceae</taxon>
        <taxon>Vibrio</taxon>
    </lineage>
</organism>
<sequence length="38" mass="4501">MYARNLLTRVTSVRYLFNVTFVIAGFYSMLCMKVCFKL</sequence>
<proteinExistence type="predicted"/>
<evidence type="ECO:0000313" key="2">
    <source>
        <dbReference type="EMBL" id="SIO95981.1"/>
    </source>
</evidence>
<keyword evidence="1" id="KW-1133">Transmembrane helix</keyword>